<dbReference type="Pfam" id="PF13185">
    <property type="entry name" value="GAF_2"/>
    <property type="match status" value="1"/>
</dbReference>
<keyword evidence="2" id="KW-0418">Kinase</keyword>
<gene>
    <name evidence="2" type="ORF">EPICR_10011</name>
</gene>
<evidence type="ECO:0000313" key="2">
    <source>
        <dbReference type="EMBL" id="VEN72513.1"/>
    </source>
</evidence>
<dbReference type="SMART" id="SM00065">
    <property type="entry name" value="GAF"/>
    <property type="match status" value="1"/>
</dbReference>
<reference evidence="2" key="1">
    <citation type="submission" date="2019-01" db="EMBL/GenBank/DDBJ databases">
        <authorList>
            <consortium name="Genoscope - CEA"/>
            <person name="William W."/>
        </authorList>
    </citation>
    <scope>NUCLEOTIDE SEQUENCE</scope>
    <source>
        <strain evidence="2">CR-1</strain>
    </source>
</reference>
<keyword evidence="2" id="KW-0808">Transferase</keyword>
<dbReference type="GO" id="GO:0016301">
    <property type="term" value="F:kinase activity"/>
    <property type="evidence" value="ECO:0007669"/>
    <property type="project" value="UniProtKB-KW"/>
</dbReference>
<dbReference type="InterPro" id="IPR003018">
    <property type="entry name" value="GAF"/>
</dbReference>
<dbReference type="Gene3D" id="3.30.450.40">
    <property type="match status" value="1"/>
</dbReference>
<protein>
    <submittedName>
        <fullName evidence="2">Histidine kinase</fullName>
    </submittedName>
</protein>
<dbReference type="SUPFAM" id="SSF55781">
    <property type="entry name" value="GAF domain-like"/>
    <property type="match status" value="1"/>
</dbReference>
<accession>A0A484HB62</accession>
<dbReference type="EMBL" id="CAACVI010000001">
    <property type="protein sequence ID" value="VEN72513.1"/>
    <property type="molecule type" value="Genomic_DNA"/>
</dbReference>
<dbReference type="InterPro" id="IPR029016">
    <property type="entry name" value="GAF-like_dom_sf"/>
</dbReference>
<dbReference type="AlphaFoldDB" id="A0A484HB62"/>
<feature type="domain" description="GAF" evidence="1">
    <location>
        <begin position="23"/>
        <end position="168"/>
    </location>
</feature>
<organism evidence="2">
    <name type="scientific">uncultured Desulfobacteraceae bacterium</name>
    <dbReference type="NCBI Taxonomy" id="218296"/>
    <lineage>
        <taxon>Bacteria</taxon>
        <taxon>Pseudomonadati</taxon>
        <taxon>Thermodesulfobacteriota</taxon>
        <taxon>Desulfobacteria</taxon>
        <taxon>Desulfobacterales</taxon>
        <taxon>Desulfobacteraceae</taxon>
        <taxon>environmental samples</taxon>
    </lineage>
</organism>
<name>A0A484HB62_9BACT</name>
<sequence length="205" mass="23123">MKRYELYYDAIVKLTNAISHCRDPEEVALVSAESVKTVFDAKGCSVFLLDRETRELKLVASRGLSREYLSKGPIHFMQTITEAKDAVPIAIYDVMDDPRIEYPLEARKEGISSLLGVPIVSHNKIMGAMRLYTSEPWEFSIQDITVAQAVAQICGMAMDMCRLHKGYKTSIEILKGMRDPDSFDINKWTPHEGVPKSVNPSICDY</sequence>
<proteinExistence type="predicted"/>
<evidence type="ECO:0000259" key="1">
    <source>
        <dbReference type="SMART" id="SM00065"/>
    </source>
</evidence>